<evidence type="ECO:0000256" key="1">
    <source>
        <dbReference type="ARBA" id="ARBA00022860"/>
    </source>
</evidence>
<feature type="compositionally biased region" description="Low complexity" evidence="5">
    <location>
        <begin position="341"/>
        <end position="359"/>
    </location>
</feature>
<dbReference type="EMBL" id="CACTIH010003764">
    <property type="protein sequence ID" value="CAA2984454.1"/>
    <property type="molecule type" value="Genomic_DNA"/>
</dbReference>
<dbReference type="PROSITE" id="PS50096">
    <property type="entry name" value="IQ"/>
    <property type="match status" value="2"/>
</dbReference>
<dbReference type="Gene3D" id="1.20.5.190">
    <property type="match status" value="1"/>
</dbReference>
<dbReference type="Pfam" id="PF13178">
    <property type="entry name" value="DUF4005"/>
    <property type="match status" value="1"/>
</dbReference>
<evidence type="ECO:0000313" key="7">
    <source>
        <dbReference type="EMBL" id="CAA2984454.1"/>
    </source>
</evidence>
<dbReference type="PANTHER" id="PTHR32295:SF174">
    <property type="entry name" value="PROTEIN IQ-DOMAIN 24"/>
    <property type="match status" value="1"/>
</dbReference>
<evidence type="ECO:0000256" key="4">
    <source>
        <dbReference type="ARBA" id="ARBA00045534"/>
    </source>
</evidence>
<protein>
    <submittedName>
        <fullName evidence="7">IQ-DOMAIN 14-like</fullName>
    </submittedName>
</protein>
<dbReference type="InterPro" id="IPR000048">
    <property type="entry name" value="IQ_motif_EF-hand-BS"/>
</dbReference>
<dbReference type="CDD" id="cd23767">
    <property type="entry name" value="IQCD"/>
    <property type="match status" value="1"/>
</dbReference>
<comment type="subunit">
    <text evidence="3">Binds to multiple calmodulin (CaM) in the presence of Ca(2+) and CaM-like proteins.</text>
</comment>
<dbReference type="Pfam" id="PF00612">
    <property type="entry name" value="IQ"/>
    <property type="match status" value="2"/>
</dbReference>
<keyword evidence="1" id="KW-0112">Calmodulin-binding</keyword>
<dbReference type="Gramene" id="OE9A054102T1">
    <property type="protein sequence ID" value="OE9A054102C1"/>
    <property type="gene ID" value="OE9A054102"/>
</dbReference>
<gene>
    <name evidence="7" type="ORF">OLEA9_A054102</name>
</gene>
<evidence type="ECO:0000259" key="6">
    <source>
        <dbReference type="Pfam" id="PF13178"/>
    </source>
</evidence>
<organism evidence="7 8">
    <name type="scientific">Olea europaea subsp. europaea</name>
    <dbReference type="NCBI Taxonomy" id="158383"/>
    <lineage>
        <taxon>Eukaryota</taxon>
        <taxon>Viridiplantae</taxon>
        <taxon>Streptophyta</taxon>
        <taxon>Embryophyta</taxon>
        <taxon>Tracheophyta</taxon>
        <taxon>Spermatophyta</taxon>
        <taxon>Magnoliopsida</taxon>
        <taxon>eudicotyledons</taxon>
        <taxon>Gunneridae</taxon>
        <taxon>Pentapetalae</taxon>
        <taxon>asterids</taxon>
        <taxon>lamiids</taxon>
        <taxon>Lamiales</taxon>
        <taxon>Oleaceae</taxon>
        <taxon>Oleeae</taxon>
        <taxon>Olea</taxon>
    </lineage>
</organism>
<dbReference type="PANTHER" id="PTHR32295">
    <property type="entry name" value="IQ-DOMAIN 5-RELATED"/>
    <property type="match status" value="1"/>
</dbReference>
<keyword evidence="8" id="KW-1185">Reference proteome</keyword>
<comment type="caution">
    <text evidence="7">The sequence shown here is derived from an EMBL/GenBank/DDBJ whole genome shotgun (WGS) entry which is preliminary data.</text>
</comment>
<dbReference type="GO" id="GO:0005516">
    <property type="term" value="F:calmodulin binding"/>
    <property type="evidence" value="ECO:0007669"/>
    <property type="project" value="UniProtKB-KW"/>
</dbReference>
<reference evidence="7 8" key="1">
    <citation type="submission" date="2019-12" db="EMBL/GenBank/DDBJ databases">
        <authorList>
            <person name="Alioto T."/>
            <person name="Alioto T."/>
            <person name="Gomez Garrido J."/>
        </authorList>
    </citation>
    <scope>NUCLEOTIDE SEQUENCE [LARGE SCALE GENOMIC DNA]</scope>
</reference>
<dbReference type="SMART" id="SM00015">
    <property type="entry name" value="IQ"/>
    <property type="match status" value="2"/>
</dbReference>
<sequence>MGRTTKWFQSLLGSKKSPTASSSSVAPEKKTSKWRLLKSSTSIVYENEENQLTSPYVETLDANKHAIAVAAATAAVAEAALAAAKAAAEVVRLTGGSKSRSAAVFVRHRELAAIKIQSAFRAYLARRALRALKALVKLQALVRGRIVRKRSADMLHRMQAMARIQARACKHRAYASESTNLGNKFSNLHKPGISNLRKCEQGSNCAQHDVLNQKKFGSRSNRANGINTENMWVGSNWLDHWMEEYACNNQKYSSLDTGPWDDEKNDKILEMDTCKPHRTPKRTGRAFQTPLYFPVWNENGESAIFDSLSRHSAKSEKRNPCISYGDVPSLRSIKFPPEVDPVSSRPGSSRRSPYSPTRSECSKSLFGEYLGHWNYMANTESSLAKHRSQSAPRQRMQYEELRMGKKFARDLLNMDTNSEKGSNLFANYTSKGYPYSSHLNKLEKPIKDPAVSFSSTYGYRY</sequence>
<feature type="region of interest" description="Disordered" evidence="5">
    <location>
        <begin position="335"/>
        <end position="360"/>
    </location>
</feature>
<feature type="domain" description="DUF4005" evidence="6">
    <location>
        <begin position="350"/>
        <end position="420"/>
    </location>
</feature>
<dbReference type="InterPro" id="IPR025064">
    <property type="entry name" value="DUF4005"/>
</dbReference>
<dbReference type="Proteomes" id="UP000594638">
    <property type="component" value="Unassembled WGS sequence"/>
</dbReference>
<comment type="function">
    <text evidence="4">May be involved in cooperative interactions with calmodulins or calmodulin-like proteins. Recruits calmodulin proteins to microtubules, thus being a potential scaffold in cellular signaling and trafficking. May associate with nucleic acids and regulate gene expression at the transcriptional or post-transcriptional level.</text>
</comment>
<proteinExistence type="inferred from homology"/>
<dbReference type="OrthoDB" id="1686972at2759"/>
<evidence type="ECO:0000313" key="8">
    <source>
        <dbReference type="Proteomes" id="UP000594638"/>
    </source>
</evidence>
<comment type="similarity">
    <text evidence="2">Belongs to the IQD family.</text>
</comment>
<accession>A0A8S0RYW0</accession>
<dbReference type="AlphaFoldDB" id="A0A8S0RYW0"/>
<evidence type="ECO:0000256" key="5">
    <source>
        <dbReference type="SAM" id="MobiDB-lite"/>
    </source>
</evidence>
<dbReference type="InterPro" id="IPR027417">
    <property type="entry name" value="P-loop_NTPase"/>
</dbReference>
<evidence type="ECO:0000256" key="3">
    <source>
        <dbReference type="ARBA" id="ARBA00024378"/>
    </source>
</evidence>
<name>A0A8S0RYW0_OLEEU</name>
<evidence type="ECO:0000256" key="2">
    <source>
        <dbReference type="ARBA" id="ARBA00024341"/>
    </source>
</evidence>
<dbReference type="SUPFAM" id="SSF52540">
    <property type="entry name" value="P-loop containing nucleoside triphosphate hydrolases"/>
    <property type="match status" value="1"/>
</dbReference>